<keyword evidence="2" id="KW-0614">Plasmid</keyword>
<evidence type="ECO:0000313" key="2">
    <source>
        <dbReference type="EMBL" id="WGM03853.1"/>
    </source>
</evidence>
<dbReference type="InterPro" id="IPR037226">
    <property type="entry name" value="CAC2185-like_sf"/>
</dbReference>
<evidence type="ECO:0000313" key="1">
    <source>
        <dbReference type="EMBL" id="QBY43961.1"/>
    </source>
</evidence>
<sequence length="204" mass="24336">MINFILHKTNKILSKLKVIDKIDFILLNKKKIAIVSNNCWNIRIYKNLKQPYNTPFVGLFISTPDFINMLPNLQNFLHLELKQSHFIKNDNYPIAILDGVKINFLHYKNSSSSIEKWNKRRLRLINFINENGLDSVIFKCCDSDSFDNNDQYKFDKLKFKRKIYFKNIKNSMIMNLDGTFPDGIQLYKIRIAYYFKFIKLFRGL</sequence>
<proteinExistence type="predicted"/>
<dbReference type="Proteomes" id="UP001177595">
    <property type="component" value="Plasmid paPv7"/>
</dbReference>
<dbReference type="EMBL" id="CP038613">
    <property type="protein sequence ID" value="QBY43961.1"/>
    <property type="molecule type" value="Genomic_DNA"/>
</dbReference>
<accession>A0A4P7KVB0</accession>
<evidence type="ECO:0000313" key="3">
    <source>
        <dbReference type="Proteomes" id="UP000295134"/>
    </source>
</evidence>
<name>A0A4P7KVB0_9GAMM</name>
<dbReference type="AlphaFoldDB" id="A0A4P7KVB0"/>
<dbReference type="GeneID" id="96877568"/>
<protein>
    <submittedName>
        <fullName evidence="2">DUF1919 domain-containing protein</fullName>
    </submittedName>
</protein>
<dbReference type="Proteomes" id="UP000295134">
    <property type="component" value="Chromosome"/>
</dbReference>
<organism evidence="1 3">
    <name type="scientific">Arsenophonus nasoniae</name>
    <name type="common">son-killer infecting Nasonia vitripennis</name>
    <dbReference type="NCBI Taxonomy" id="638"/>
    <lineage>
        <taxon>Bacteria</taxon>
        <taxon>Pseudomonadati</taxon>
        <taxon>Pseudomonadota</taxon>
        <taxon>Gammaproteobacteria</taxon>
        <taxon>Enterobacterales</taxon>
        <taxon>Morganellaceae</taxon>
        <taxon>Arsenophonus</taxon>
    </lineage>
</organism>
<dbReference type="KEGG" id="ans:ArsFIN_25340"/>
<reference evidence="1 3" key="1">
    <citation type="submission" date="2019-03" db="EMBL/GenBank/DDBJ databases">
        <title>Long-read sequencing reveals hyperdense prophage content in a complex bacterial symbiont genome.</title>
        <authorList>
            <person name="Frost C.L."/>
            <person name="Siozios S."/>
            <person name="Nadal-Jimenez P."/>
            <person name="Brockhurst M.A."/>
            <person name="King K.C."/>
            <person name="Darby A.C."/>
            <person name="Hurst G.D.D."/>
        </authorList>
    </citation>
    <scope>NUCLEOTIDE SEQUENCE [LARGE SCALE GENOMIC DNA]</scope>
    <source>
        <strain evidence="1 3">FIN</strain>
    </source>
</reference>
<evidence type="ECO:0000313" key="4">
    <source>
        <dbReference type="Proteomes" id="UP001177595"/>
    </source>
</evidence>
<geneLocation type="plasmid" evidence="2 4">
    <name>paPv7</name>
</geneLocation>
<gene>
    <name evidence="1" type="ORF">ArsFIN_25340</name>
    <name evidence="2" type="ORF">QE210_20440</name>
</gene>
<dbReference type="Pfam" id="PF08942">
    <property type="entry name" value="DUF1919"/>
    <property type="match status" value="1"/>
</dbReference>
<dbReference type="EMBL" id="CP123511">
    <property type="protein sequence ID" value="WGM03853.1"/>
    <property type="molecule type" value="Genomic_DNA"/>
</dbReference>
<dbReference type="RefSeq" id="WP_026823414.1">
    <property type="nucleotide sequence ID" value="NZ_CP038613.1"/>
</dbReference>
<dbReference type="InterPro" id="IPR015037">
    <property type="entry name" value="DUF1919"/>
</dbReference>
<reference evidence="2" key="2">
    <citation type="submission" date="2023-04" db="EMBL/GenBank/DDBJ databases">
        <title>Genome dynamics across the evolutionary transition to endosymbiosis.</title>
        <authorList>
            <person name="Siozios S."/>
            <person name="Nadal-Jimenez P."/>
            <person name="Azagi T."/>
            <person name="Sprong H."/>
            <person name="Frost C.L."/>
            <person name="Parratt S.R."/>
            <person name="Taylor G."/>
            <person name="Brettell L."/>
            <person name="Lew K.C."/>
            <person name="Croft L."/>
            <person name="King K.C."/>
            <person name="Brockhurst M.A."/>
            <person name="Hypsa V."/>
            <person name="Novakova E."/>
            <person name="Darby A.C."/>
            <person name="Hurst G.D.D."/>
        </authorList>
    </citation>
    <scope>NUCLEOTIDE SEQUENCE</scope>
    <source>
        <strain evidence="2">APv</strain>
        <plasmid evidence="2">paPv7</plasmid>
    </source>
</reference>
<dbReference type="SUPFAM" id="SSF142795">
    <property type="entry name" value="CAC2185-like"/>
    <property type="match status" value="1"/>
</dbReference>